<keyword evidence="9" id="KW-1185">Reference proteome</keyword>
<comment type="subcellular location">
    <subcellularLocation>
        <location evidence="1">Membrane</location>
        <topology evidence="1">Single-pass membrane protein</topology>
    </subcellularLocation>
</comment>
<evidence type="ECO:0000256" key="1">
    <source>
        <dbReference type="ARBA" id="ARBA00004167"/>
    </source>
</evidence>
<gene>
    <name evidence="8" type="ORF">JKP88DRAFT_176989</name>
</gene>
<evidence type="ECO:0000256" key="6">
    <source>
        <dbReference type="ARBA" id="ARBA00023136"/>
    </source>
</evidence>
<evidence type="ECO:0000256" key="3">
    <source>
        <dbReference type="ARBA" id="ARBA00022679"/>
    </source>
</evidence>
<dbReference type="Pfam" id="PF23452">
    <property type="entry name" value="HPAT"/>
    <property type="match status" value="1"/>
</dbReference>
<dbReference type="PANTHER" id="PTHR31485:SF7">
    <property type="entry name" value="PEPTIDYL SERINE ALPHA-GALACTOSYLTRANSFERASE"/>
    <property type="match status" value="1"/>
</dbReference>
<dbReference type="InterPro" id="IPR044845">
    <property type="entry name" value="HPAT/SRGT1-like"/>
</dbReference>
<keyword evidence="2" id="KW-0328">Glycosyltransferase</keyword>
<keyword evidence="5" id="KW-1133">Transmembrane helix</keyword>
<sequence length="445" mass="50550">MIVAEHCFPCSRRRIADSPDHNVGEKRGVDLTGITAVPRDEHDVHVVFSTECSSYQDWQSLLLFFSATRAGHKGPITRLAGGCSPEKQTEILKLHQHMPPHHRVHFTPDYSVISSTGHRYPYYNKPFGMQHFLATANPPITNTIVAVLDPDQVFMKPLTPFLDPDTTILADRNTMPPLRFNGMPVITEGYPASQRYGLGSEWRRWDGLGRIVQDEKSPALTVDPQLADDHYPIGPPYVAHVRDWLKMADKWVEFMPRSLIEYPHLLSEMFALCIASAHLRLPHTVVRTFMVSNADDGNEGWPLIDKLSEDEVCNAHNAPDTSALPVVIHYCQHFRVGIYSWGKWEPKLQELFKCDSPYLLEPPDHLASLRIKIEPDHLDGAPLSPLLAKRHAFVICALTKILNEALRDFRKAMCPSDQQNPTWQLTDVPEEQLKNRDKWEQLGAT</sequence>
<dbReference type="EMBL" id="JAFCMP010000051">
    <property type="protein sequence ID" value="KAG5189393.1"/>
    <property type="molecule type" value="Genomic_DNA"/>
</dbReference>
<dbReference type="PANTHER" id="PTHR31485">
    <property type="entry name" value="PEPTIDYL SERINE ALPHA-GALACTOSYLTRANSFERASE"/>
    <property type="match status" value="1"/>
</dbReference>
<evidence type="ECO:0000313" key="8">
    <source>
        <dbReference type="EMBL" id="KAG5189393.1"/>
    </source>
</evidence>
<name>A0A835ZI64_9STRA</name>
<evidence type="ECO:0000259" key="7">
    <source>
        <dbReference type="Pfam" id="PF23452"/>
    </source>
</evidence>
<dbReference type="GO" id="GO:0016020">
    <property type="term" value="C:membrane"/>
    <property type="evidence" value="ECO:0007669"/>
    <property type="project" value="UniProtKB-SubCell"/>
</dbReference>
<feature type="domain" description="Hydroxyproline O-arabinosyltransferase-like" evidence="7">
    <location>
        <begin position="45"/>
        <end position="165"/>
    </location>
</feature>
<dbReference type="InterPro" id="IPR056508">
    <property type="entry name" value="HPAT-like"/>
</dbReference>
<dbReference type="GO" id="GO:0016757">
    <property type="term" value="F:glycosyltransferase activity"/>
    <property type="evidence" value="ECO:0007669"/>
    <property type="project" value="UniProtKB-KW"/>
</dbReference>
<keyword evidence="6" id="KW-0472">Membrane</keyword>
<evidence type="ECO:0000256" key="4">
    <source>
        <dbReference type="ARBA" id="ARBA00022692"/>
    </source>
</evidence>
<evidence type="ECO:0000256" key="2">
    <source>
        <dbReference type="ARBA" id="ARBA00022676"/>
    </source>
</evidence>
<dbReference type="AlphaFoldDB" id="A0A835ZI64"/>
<dbReference type="OrthoDB" id="2015991at2759"/>
<accession>A0A835ZI64</accession>
<proteinExistence type="predicted"/>
<protein>
    <recommendedName>
        <fullName evidence="7">Hydroxyproline O-arabinosyltransferase-like domain-containing protein</fullName>
    </recommendedName>
</protein>
<dbReference type="Proteomes" id="UP000664859">
    <property type="component" value="Unassembled WGS sequence"/>
</dbReference>
<keyword evidence="4" id="KW-0812">Transmembrane</keyword>
<evidence type="ECO:0000256" key="5">
    <source>
        <dbReference type="ARBA" id="ARBA00022989"/>
    </source>
</evidence>
<comment type="caution">
    <text evidence="8">The sequence shown here is derived from an EMBL/GenBank/DDBJ whole genome shotgun (WGS) entry which is preliminary data.</text>
</comment>
<evidence type="ECO:0000313" key="9">
    <source>
        <dbReference type="Proteomes" id="UP000664859"/>
    </source>
</evidence>
<reference evidence="8" key="1">
    <citation type="submission" date="2021-02" db="EMBL/GenBank/DDBJ databases">
        <title>First Annotated Genome of the Yellow-green Alga Tribonema minus.</title>
        <authorList>
            <person name="Mahan K.M."/>
        </authorList>
    </citation>
    <scope>NUCLEOTIDE SEQUENCE</scope>
    <source>
        <strain evidence="8">UTEX B ZZ1240</strain>
    </source>
</reference>
<organism evidence="8 9">
    <name type="scientific">Tribonema minus</name>
    <dbReference type="NCBI Taxonomy" id="303371"/>
    <lineage>
        <taxon>Eukaryota</taxon>
        <taxon>Sar</taxon>
        <taxon>Stramenopiles</taxon>
        <taxon>Ochrophyta</taxon>
        <taxon>PX clade</taxon>
        <taxon>Xanthophyceae</taxon>
        <taxon>Tribonematales</taxon>
        <taxon>Tribonemataceae</taxon>
        <taxon>Tribonema</taxon>
    </lineage>
</organism>
<keyword evidence="3" id="KW-0808">Transferase</keyword>